<dbReference type="EnsemblPlants" id="OGLUM02G30560.1">
    <property type="protein sequence ID" value="OGLUM02G30560.1"/>
    <property type="gene ID" value="OGLUM02G30560"/>
</dbReference>
<evidence type="ECO:0000313" key="2">
    <source>
        <dbReference type="Proteomes" id="UP000026961"/>
    </source>
</evidence>
<dbReference type="AlphaFoldDB" id="A0A0D9YXA1"/>
<organism evidence="1">
    <name type="scientific">Oryza glumipatula</name>
    <dbReference type="NCBI Taxonomy" id="40148"/>
    <lineage>
        <taxon>Eukaryota</taxon>
        <taxon>Viridiplantae</taxon>
        <taxon>Streptophyta</taxon>
        <taxon>Embryophyta</taxon>
        <taxon>Tracheophyta</taxon>
        <taxon>Spermatophyta</taxon>
        <taxon>Magnoliopsida</taxon>
        <taxon>Liliopsida</taxon>
        <taxon>Poales</taxon>
        <taxon>Poaceae</taxon>
        <taxon>BOP clade</taxon>
        <taxon>Oryzoideae</taxon>
        <taxon>Oryzeae</taxon>
        <taxon>Oryzinae</taxon>
        <taxon>Oryza</taxon>
    </lineage>
</organism>
<sequence>MIVFPHTPNAVGWWLKRYKVTDGLETTVMPSVCKRSWNTCSIGCGSGHSVASPLARLLRLEMGEFMSLLLVIGLPRPFSRVCPSSLSIWRTPRTPTLSLLPMVGGTMTLLDVLGAIRQCYCMSINGHSFHLRLCNSQRKILKGQRRDFDMVVTLGA</sequence>
<reference evidence="1" key="1">
    <citation type="submission" date="2015-04" db="UniProtKB">
        <authorList>
            <consortium name="EnsemblPlants"/>
        </authorList>
    </citation>
    <scope>IDENTIFICATION</scope>
</reference>
<protein>
    <submittedName>
        <fullName evidence="1">Uncharacterized protein</fullName>
    </submittedName>
</protein>
<dbReference type="Proteomes" id="UP000026961">
    <property type="component" value="Chromosome 2"/>
</dbReference>
<dbReference type="HOGENOM" id="CLU_1689453_0_0_1"/>
<name>A0A0D9YXA1_9ORYZ</name>
<accession>A0A0D9YXA1</accession>
<reference evidence="1" key="2">
    <citation type="submission" date="2018-05" db="EMBL/GenBank/DDBJ databases">
        <title>OgluRS3 (Oryza glumaepatula Reference Sequence Version 3).</title>
        <authorList>
            <person name="Zhang J."/>
            <person name="Kudrna D."/>
            <person name="Lee S."/>
            <person name="Talag J."/>
            <person name="Welchert J."/>
            <person name="Wing R.A."/>
        </authorList>
    </citation>
    <scope>NUCLEOTIDE SEQUENCE [LARGE SCALE GENOMIC DNA]</scope>
</reference>
<evidence type="ECO:0000313" key="1">
    <source>
        <dbReference type="EnsemblPlants" id="OGLUM02G30560.1"/>
    </source>
</evidence>
<dbReference type="Gramene" id="OGLUM02G30560.1">
    <property type="protein sequence ID" value="OGLUM02G30560.1"/>
    <property type="gene ID" value="OGLUM02G30560"/>
</dbReference>
<proteinExistence type="predicted"/>
<keyword evidence="2" id="KW-1185">Reference proteome</keyword>